<feature type="region of interest" description="Disordered" evidence="2">
    <location>
        <begin position="179"/>
        <end position="200"/>
    </location>
</feature>
<dbReference type="PROSITE" id="PS51501">
    <property type="entry name" value="ZF_DNL"/>
    <property type="match status" value="1"/>
</dbReference>
<evidence type="ECO:0000313" key="4">
    <source>
        <dbReference type="EMBL" id="JAC84828.1"/>
    </source>
</evidence>
<evidence type="ECO:0000259" key="3">
    <source>
        <dbReference type="PROSITE" id="PS51501"/>
    </source>
</evidence>
<dbReference type="GO" id="GO:0030150">
    <property type="term" value="P:protein import into mitochondrial matrix"/>
    <property type="evidence" value="ECO:0007669"/>
    <property type="project" value="TreeGrafter"/>
</dbReference>
<proteinExistence type="predicted"/>
<feature type="domain" description="DNL-type" evidence="3">
    <location>
        <begin position="198"/>
        <end position="295"/>
    </location>
</feature>
<keyword evidence="1" id="KW-0479">Metal-binding</keyword>
<keyword evidence="1" id="KW-0862">Zinc</keyword>
<dbReference type="GO" id="GO:0051087">
    <property type="term" value="F:protein-folding chaperone binding"/>
    <property type="evidence" value="ECO:0007669"/>
    <property type="project" value="TreeGrafter"/>
</dbReference>
<keyword evidence="1" id="KW-0863">Zinc-finger</keyword>
<reference evidence="4" key="1">
    <citation type="submission" date="2014-05" db="EMBL/GenBank/DDBJ databases">
        <title>The transcriptome of the halophilic microalga Tetraselmis sp. GSL018 isolated from the Great Salt Lake, Utah.</title>
        <authorList>
            <person name="Jinkerson R.E."/>
            <person name="D'Adamo S."/>
            <person name="Posewitz M.C."/>
        </authorList>
    </citation>
    <scope>NUCLEOTIDE SEQUENCE</scope>
    <source>
        <strain evidence="4">GSL018</strain>
    </source>
</reference>
<dbReference type="PANTHER" id="PTHR20922">
    <property type="entry name" value="DNL-TYPE ZINC FINGER PROTEIN"/>
    <property type="match status" value="1"/>
</dbReference>
<dbReference type="PANTHER" id="PTHR20922:SF15">
    <property type="entry name" value="A_TM021B04.14 PROTEIN"/>
    <property type="match status" value="1"/>
</dbReference>
<evidence type="ECO:0000256" key="1">
    <source>
        <dbReference type="PROSITE-ProRule" id="PRU00834"/>
    </source>
</evidence>
<name>A0A061SKI7_9CHLO</name>
<dbReference type="InterPro" id="IPR007853">
    <property type="entry name" value="Znf_DNL-typ"/>
</dbReference>
<accession>A0A061SKI7</accession>
<dbReference type="GO" id="GO:0008270">
    <property type="term" value="F:zinc ion binding"/>
    <property type="evidence" value="ECO:0007669"/>
    <property type="project" value="UniProtKB-KW"/>
</dbReference>
<dbReference type="InterPro" id="IPR024158">
    <property type="entry name" value="Mt_import_TIM15"/>
</dbReference>
<dbReference type="EMBL" id="GBEZ01000020">
    <property type="protein sequence ID" value="JAC84828.1"/>
    <property type="molecule type" value="Transcribed_RNA"/>
</dbReference>
<dbReference type="GO" id="GO:0050821">
    <property type="term" value="P:protein stabilization"/>
    <property type="evidence" value="ECO:0007669"/>
    <property type="project" value="TreeGrafter"/>
</dbReference>
<gene>
    <name evidence="4" type="ORF">TSPGSL018_39</name>
</gene>
<sequence>MTVARSYLVTVCGIQRPSRQHSVSINRPSCSLSRDFRNPLRLRVASGSGPQEPPNDTAGCELPRGVWWMTGPVGESLPDFASQVTRHGQGFVILGEPRPNSSERKVQGLQRMDEGQSTDLVAASATNSGNASARLFGSVGTPTIGFKLLPGGNSHVSGLLSEGECRDIVLRAATGGSTNKLAARQGREPPVAPERSKSPRRTQPVKFLCNICLTETIRDVNPHAWYHGTVFLECSGCHIKHKVRDNLNLFHELSGPVFPGAPSVDALKTKFGWLRKRSWRLEDDAGGDEQPRPGK</sequence>
<protein>
    <submittedName>
        <fullName evidence="4">Zf-dnl-domain-containing protein</fullName>
    </submittedName>
</protein>
<dbReference type="GO" id="GO:0005739">
    <property type="term" value="C:mitochondrion"/>
    <property type="evidence" value="ECO:0007669"/>
    <property type="project" value="TreeGrafter"/>
</dbReference>
<dbReference type="GO" id="GO:0006457">
    <property type="term" value="P:protein folding"/>
    <property type="evidence" value="ECO:0007669"/>
    <property type="project" value="TreeGrafter"/>
</dbReference>
<organism evidence="4">
    <name type="scientific">Tetraselmis sp. GSL018</name>
    <dbReference type="NCBI Taxonomy" id="582737"/>
    <lineage>
        <taxon>Eukaryota</taxon>
        <taxon>Viridiplantae</taxon>
        <taxon>Chlorophyta</taxon>
        <taxon>core chlorophytes</taxon>
        <taxon>Chlorodendrophyceae</taxon>
        <taxon>Chlorodendrales</taxon>
        <taxon>Chlorodendraceae</taxon>
        <taxon>Tetraselmis</taxon>
    </lineage>
</organism>
<dbReference type="AlphaFoldDB" id="A0A061SKI7"/>
<evidence type="ECO:0000256" key="2">
    <source>
        <dbReference type="SAM" id="MobiDB-lite"/>
    </source>
</evidence>
<dbReference type="Pfam" id="PF05180">
    <property type="entry name" value="zf-DNL"/>
    <property type="match status" value="1"/>
</dbReference>